<sequence>MKRKLLITVVLSVVLIGLIGRMALAKGTNSETLPKNLVKTVNQAIDIKQSDYGYENMIEIMKENGLTDMANLMEKGDFKDMDKLMENLSDADYQNMIKIMRDNEYGNMAATMESIGKNGMIEMHKFMEGIHDFNRGMMGGF</sequence>
<dbReference type="AlphaFoldDB" id="A0A1G7USS1"/>
<gene>
    <name evidence="1" type="ORF">SAMN04244560_02464</name>
</gene>
<protein>
    <submittedName>
        <fullName evidence="1">Uncharacterized protein</fullName>
    </submittedName>
</protein>
<evidence type="ECO:0000313" key="1">
    <source>
        <dbReference type="EMBL" id="SDG50536.1"/>
    </source>
</evidence>
<dbReference type="RefSeq" id="WP_004401381.1">
    <property type="nucleotide sequence ID" value="NZ_FNBS01000082.1"/>
</dbReference>
<proteinExistence type="predicted"/>
<accession>A0A1G7USS1</accession>
<dbReference type="Proteomes" id="UP000183404">
    <property type="component" value="Unassembled WGS sequence"/>
</dbReference>
<organism evidence="1 2">
    <name type="scientific">Thermoanaerobacter thermohydrosulfuricus</name>
    <name type="common">Clostridium thermohydrosulfuricum</name>
    <dbReference type="NCBI Taxonomy" id="1516"/>
    <lineage>
        <taxon>Bacteria</taxon>
        <taxon>Bacillati</taxon>
        <taxon>Bacillota</taxon>
        <taxon>Clostridia</taxon>
        <taxon>Thermoanaerobacterales</taxon>
        <taxon>Thermoanaerobacteraceae</taxon>
        <taxon>Thermoanaerobacter</taxon>
    </lineage>
</organism>
<reference evidence="1 2" key="1">
    <citation type="submission" date="2016-10" db="EMBL/GenBank/DDBJ databases">
        <authorList>
            <person name="de Groot N.N."/>
        </authorList>
    </citation>
    <scope>NUCLEOTIDE SEQUENCE [LARGE SCALE GENOMIC DNA]</scope>
    <source>
        <strain evidence="1 2">DSM 569</strain>
    </source>
</reference>
<name>A0A1G7USS1_THETY</name>
<dbReference type="EMBL" id="FNBS01000082">
    <property type="protein sequence ID" value="SDG50536.1"/>
    <property type="molecule type" value="Genomic_DNA"/>
</dbReference>
<evidence type="ECO:0000313" key="2">
    <source>
        <dbReference type="Proteomes" id="UP000183404"/>
    </source>
</evidence>